<gene>
    <name evidence="3" type="ORF">GCM10023144_04680</name>
</gene>
<dbReference type="EMBL" id="BAABFO010000001">
    <property type="protein sequence ID" value="GAA4323653.1"/>
    <property type="molecule type" value="Genomic_DNA"/>
</dbReference>
<name>A0ABP8GGP6_9BURK</name>
<dbReference type="PANTHER" id="PTHR30160:SF1">
    <property type="entry name" value="LIPOPOLYSACCHARIDE 1,2-N-ACETYLGLUCOSAMINETRANSFERASE-RELATED"/>
    <property type="match status" value="1"/>
</dbReference>
<keyword evidence="1" id="KW-0328">Glycosyltransferase</keyword>
<keyword evidence="4" id="KW-1185">Reference proteome</keyword>
<reference evidence="4" key="1">
    <citation type="journal article" date="2019" name="Int. J. Syst. Evol. Microbiol.">
        <title>The Global Catalogue of Microorganisms (GCM) 10K type strain sequencing project: providing services to taxonomists for standard genome sequencing and annotation.</title>
        <authorList>
            <consortium name="The Broad Institute Genomics Platform"/>
            <consortium name="The Broad Institute Genome Sequencing Center for Infectious Disease"/>
            <person name="Wu L."/>
            <person name="Ma J."/>
        </authorList>
    </citation>
    <scope>NUCLEOTIDE SEQUENCE [LARGE SCALE GENOMIC DNA]</scope>
    <source>
        <strain evidence="4">JCM 17666</strain>
    </source>
</reference>
<dbReference type="Pfam" id="PF01075">
    <property type="entry name" value="Glyco_transf_9"/>
    <property type="match status" value="1"/>
</dbReference>
<dbReference type="InterPro" id="IPR051199">
    <property type="entry name" value="LPS_LOS_Heptosyltrfase"/>
</dbReference>
<accession>A0ABP8GGP6</accession>
<dbReference type="Proteomes" id="UP001501671">
    <property type="component" value="Unassembled WGS sequence"/>
</dbReference>
<dbReference type="Gene3D" id="3.40.50.2000">
    <property type="entry name" value="Glycogen Phosphorylase B"/>
    <property type="match status" value="2"/>
</dbReference>
<evidence type="ECO:0000313" key="3">
    <source>
        <dbReference type="EMBL" id="GAA4323653.1"/>
    </source>
</evidence>
<dbReference type="InterPro" id="IPR002201">
    <property type="entry name" value="Glyco_trans_9"/>
</dbReference>
<sequence length="383" mass="40299">MSAPALGEDVAQRQEESSMATEWRDAANVLCVRLDNLGDVLMSTPAMRALHAAVPGRRLTMLASPSGAALRPHLPFLERVIAYDAPWVKNARDDGPAADLALIERLRNGAFDAAVIFTVYSQSPLPAAMACRLAGIPRVLAHCRENPYRLLSDWVKEGGPEDDGRHEVQRQLDLVAAVGARADDARLAFEVLPADRSAVRALLASHGVPDASECIVVHPGASAPSRRYPPTSFAQAMRLLAAQTGAPLVVTGGPGERDLVAAVCATAAVPAIDLAGRLSLGQLGALLAEASVLVSNNSGPVHIAAAVGTPVVDLYALTNPQHAPWQVPHRLLYRDVSCKYCYRSVCVAGHHACLAGVDPAEVAHAAGELRAARLSPGGRRDAA</sequence>
<evidence type="ECO:0008006" key="5">
    <source>
        <dbReference type="Google" id="ProtNLM"/>
    </source>
</evidence>
<proteinExistence type="predicted"/>
<dbReference type="CDD" id="cd03789">
    <property type="entry name" value="GT9_LPS_heptosyltransferase"/>
    <property type="match status" value="1"/>
</dbReference>
<organism evidence="3 4">
    <name type="scientific">Pigmentiphaga soli</name>
    <dbReference type="NCBI Taxonomy" id="1007095"/>
    <lineage>
        <taxon>Bacteria</taxon>
        <taxon>Pseudomonadati</taxon>
        <taxon>Pseudomonadota</taxon>
        <taxon>Betaproteobacteria</taxon>
        <taxon>Burkholderiales</taxon>
        <taxon>Alcaligenaceae</taxon>
        <taxon>Pigmentiphaga</taxon>
    </lineage>
</organism>
<evidence type="ECO:0000256" key="2">
    <source>
        <dbReference type="ARBA" id="ARBA00022679"/>
    </source>
</evidence>
<dbReference type="PANTHER" id="PTHR30160">
    <property type="entry name" value="TETRAACYLDISACCHARIDE 4'-KINASE-RELATED"/>
    <property type="match status" value="1"/>
</dbReference>
<keyword evidence="2" id="KW-0808">Transferase</keyword>
<protein>
    <recommendedName>
        <fullName evidence="5">Glycosyl transferase</fullName>
    </recommendedName>
</protein>
<evidence type="ECO:0000256" key="1">
    <source>
        <dbReference type="ARBA" id="ARBA00022676"/>
    </source>
</evidence>
<evidence type="ECO:0000313" key="4">
    <source>
        <dbReference type="Proteomes" id="UP001501671"/>
    </source>
</evidence>
<dbReference type="SUPFAM" id="SSF53756">
    <property type="entry name" value="UDP-Glycosyltransferase/glycogen phosphorylase"/>
    <property type="match status" value="1"/>
</dbReference>
<comment type="caution">
    <text evidence="3">The sequence shown here is derived from an EMBL/GenBank/DDBJ whole genome shotgun (WGS) entry which is preliminary data.</text>
</comment>